<dbReference type="Gene3D" id="3.40.50.2000">
    <property type="entry name" value="Glycogen Phosphorylase B"/>
    <property type="match status" value="2"/>
</dbReference>
<evidence type="ECO:0000259" key="2">
    <source>
        <dbReference type="Pfam" id="PF13579"/>
    </source>
</evidence>
<dbReference type="AlphaFoldDB" id="A0A1G7RCG2"/>
<dbReference type="OrthoDB" id="9781738at2"/>
<feature type="domain" description="Glycosyltransferase subfamily 4-like N-terminal" evidence="2">
    <location>
        <begin position="37"/>
        <end position="198"/>
    </location>
</feature>
<keyword evidence="4" id="KW-1185">Reference proteome</keyword>
<name>A0A1G7RCG2_9PROT</name>
<evidence type="ECO:0000313" key="3">
    <source>
        <dbReference type="EMBL" id="SDG08486.1"/>
    </source>
</evidence>
<dbReference type="Proteomes" id="UP000199415">
    <property type="component" value="Unassembled WGS sequence"/>
</dbReference>
<dbReference type="EMBL" id="FNCE01000005">
    <property type="protein sequence ID" value="SDG08486.1"/>
    <property type="molecule type" value="Genomic_DNA"/>
</dbReference>
<dbReference type="RefSeq" id="WP_090019667.1">
    <property type="nucleotide sequence ID" value="NZ_FNCE01000005.1"/>
</dbReference>
<dbReference type="STRING" id="1082479.SAMN05216241_10581"/>
<dbReference type="Pfam" id="PF13579">
    <property type="entry name" value="Glyco_trans_4_4"/>
    <property type="match status" value="1"/>
</dbReference>
<dbReference type="CDD" id="cd03811">
    <property type="entry name" value="GT4_GT28_WabH-like"/>
    <property type="match status" value="1"/>
</dbReference>
<dbReference type="PANTHER" id="PTHR12526">
    <property type="entry name" value="GLYCOSYLTRANSFERASE"/>
    <property type="match status" value="1"/>
</dbReference>
<dbReference type="GO" id="GO:0016757">
    <property type="term" value="F:glycosyltransferase activity"/>
    <property type="evidence" value="ECO:0007669"/>
    <property type="project" value="InterPro"/>
</dbReference>
<accession>A0A1G7RCG2</accession>
<dbReference type="SUPFAM" id="SSF53756">
    <property type="entry name" value="UDP-Glycosyltransferase/glycogen phosphorylase"/>
    <property type="match status" value="1"/>
</dbReference>
<evidence type="ECO:0000313" key="4">
    <source>
        <dbReference type="Proteomes" id="UP000199415"/>
    </source>
</evidence>
<dbReference type="PANTHER" id="PTHR12526:SF635">
    <property type="entry name" value="GLYCOSYL TRANSFERASE GROUP 1"/>
    <property type="match status" value="1"/>
</dbReference>
<dbReference type="InterPro" id="IPR028098">
    <property type="entry name" value="Glyco_trans_4-like_N"/>
</dbReference>
<proteinExistence type="predicted"/>
<reference evidence="3 4" key="1">
    <citation type="submission" date="2016-10" db="EMBL/GenBank/DDBJ databases">
        <authorList>
            <person name="de Groot N.N."/>
        </authorList>
    </citation>
    <scope>NUCLEOTIDE SEQUENCE [LARGE SCALE GENOMIC DNA]</scope>
    <source>
        <strain evidence="3 4">DSM 25584</strain>
    </source>
</reference>
<keyword evidence="3" id="KW-0808">Transferase</keyword>
<organism evidence="3 4">
    <name type="scientific">Limimonas halophila</name>
    <dbReference type="NCBI Taxonomy" id="1082479"/>
    <lineage>
        <taxon>Bacteria</taxon>
        <taxon>Pseudomonadati</taxon>
        <taxon>Pseudomonadota</taxon>
        <taxon>Alphaproteobacteria</taxon>
        <taxon>Rhodospirillales</taxon>
        <taxon>Rhodovibrionaceae</taxon>
        <taxon>Limimonas</taxon>
    </lineage>
</organism>
<gene>
    <name evidence="3" type="ORF">SAMN05216241_10581</name>
</gene>
<dbReference type="InterPro" id="IPR001296">
    <property type="entry name" value="Glyco_trans_1"/>
</dbReference>
<dbReference type="Pfam" id="PF00534">
    <property type="entry name" value="Glycos_transf_1"/>
    <property type="match status" value="1"/>
</dbReference>
<evidence type="ECO:0000259" key="1">
    <source>
        <dbReference type="Pfam" id="PF00534"/>
    </source>
</evidence>
<protein>
    <submittedName>
        <fullName evidence="3">Glycosyltransferase involved in cell wall bisynthesis</fullName>
    </submittedName>
</protein>
<feature type="domain" description="Glycosyl transferase family 1" evidence="1">
    <location>
        <begin position="218"/>
        <end position="378"/>
    </location>
</feature>
<sequence>MSDRRRRAETDADRPAIRVAVLINGVGLRLAKGRLLLAVVDRLVARGYAVDVLVHDPPAWLAARLPAEARAVDISRVWERWLPPRQLGKMGVYLSLAALVRYLRRERPAVLLAGSIPPNVTALLARRLAGVATRIVLRQSNVVAIPGDPDCGGVRARPRDRLVRRLYREADAIVAVSRGVADNTARLPGVTGERVHTVLTGYDGRVPRWSCARPEQPWLSDGGPPVILNVARYVAKKDQATLLRAFARVAATRDARLLILGRDGPERRRLAALAAELGVAERVALGAFTDNPYAAMARARVFVLSSVSEGMPSVVLEALACGCPVVSTDCPSGPREVLADGAFGRLVPVRDPATLAEAITATLDAPPDPERLRTHAAQHTITRAAEAYADVVADQVLAGMAACR</sequence>